<dbReference type="PANTHER" id="PTHR10889">
    <property type="entry name" value="DEOXYRIBOSE-PHOSPHATE ALDOLASE"/>
    <property type="match status" value="1"/>
</dbReference>
<evidence type="ECO:0000313" key="9">
    <source>
        <dbReference type="Proteomes" id="UP000611629"/>
    </source>
</evidence>
<dbReference type="EMBL" id="JACBNQ010000023">
    <property type="protein sequence ID" value="NYB75539.1"/>
    <property type="molecule type" value="Genomic_DNA"/>
</dbReference>
<dbReference type="SUPFAM" id="SSF51569">
    <property type="entry name" value="Aldolase"/>
    <property type="match status" value="1"/>
</dbReference>
<protein>
    <recommendedName>
        <fullName evidence="7">Deoxyribose-phosphate aldolase</fullName>
        <shortName evidence="7">DERA</shortName>
        <ecNumber evidence="7">4.1.2.4</ecNumber>
    </recommendedName>
    <alternativeName>
        <fullName evidence="7">2-deoxy-D-ribose 5-phosphate aldolase</fullName>
    </alternativeName>
    <alternativeName>
        <fullName evidence="7">Phosphodeoxyriboaldolase</fullName>
        <shortName evidence="7">Deoxyriboaldolase</shortName>
    </alternativeName>
</protein>
<keyword evidence="9" id="KW-1185">Reference proteome</keyword>
<dbReference type="GO" id="GO:0006018">
    <property type="term" value="P:2-deoxyribose 1-phosphate catabolic process"/>
    <property type="evidence" value="ECO:0007669"/>
    <property type="project" value="UniProtKB-UniRule"/>
</dbReference>
<dbReference type="GO" id="GO:0005737">
    <property type="term" value="C:cytoplasm"/>
    <property type="evidence" value="ECO:0007669"/>
    <property type="project" value="UniProtKB-SubCell"/>
</dbReference>
<dbReference type="RefSeq" id="WP_179239245.1">
    <property type="nucleotide sequence ID" value="NZ_JACBNQ010000023.1"/>
</dbReference>
<comment type="caution">
    <text evidence="8">The sequence shown here is derived from an EMBL/GenBank/DDBJ whole genome shotgun (WGS) entry which is preliminary data.</text>
</comment>
<evidence type="ECO:0000256" key="1">
    <source>
        <dbReference type="ARBA" id="ARBA00010936"/>
    </source>
</evidence>
<evidence type="ECO:0000256" key="2">
    <source>
        <dbReference type="ARBA" id="ARBA00022490"/>
    </source>
</evidence>
<evidence type="ECO:0000256" key="7">
    <source>
        <dbReference type="HAMAP-Rule" id="MF_00114"/>
    </source>
</evidence>
<evidence type="ECO:0000256" key="5">
    <source>
        <dbReference type="ARBA" id="ARBA00048791"/>
    </source>
</evidence>
<organism evidence="8 9">
    <name type="scientific">Sedimentibacter hydroxybenzoicus DSM 7310</name>
    <dbReference type="NCBI Taxonomy" id="1123245"/>
    <lineage>
        <taxon>Bacteria</taxon>
        <taxon>Bacillati</taxon>
        <taxon>Bacillota</taxon>
        <taxon>Tissierellia</taxon>
        <taxon>Sedimentibacter</taxon>
    </lineage>
</organism>
<evidence type="ECO:0000256" key="6">
    <source>
        <dbReference type="ARBA" id="ARBA00056337"/>
    </source>
</evidence>
<dbReference type="Pfam" id="PF01791">
    <property type="entry name" value="DeoC"/>
    <property type="match status" value="1"/>
</dbReference>
<dbReference type="PANTHER" id="PTHR10889:SF1">
    <property type="entry name" value="DEOXYRIBOSE-PHOSPHATE ALDOLASE"/>
    <property type="match status" value="1"/>
</dbReference>
<dbReference type="Proteomes" id="UP000611629">
    <property type="component" value="Unassembled WGS sequence"/>
</dbReference>
<evidence type="ECO:0000313" key="8">
    <source>
        <dbReference type="EMBL" id="NYB75539.1"/>
    </source>
</evidence>
<reference evidence="8" key="1">
    <citation type="submission" date="2020-07" db="EMBL/GenBank/DDBJ databases">
        <title>Genomic analysis of a strain of Sedimentibacter Hydroxybenzoicus DSM7310.</title>
        <authorList>
            <person name="Ma S."/>
        </authorList>
    </citation>
    <scope>NUCLEOTIDE SEQUENCE</scope>
    <source>
        <strain evidence="8">DSM 7310</strain>
    </source>
</reference>
<dbReference type="HAMAP" id="MF_00114">
    <property type="entry name" value="DeoC_type1"/>
    <property type="match status" value="1"/>
</dbReference>
<comment type="pathway">
    <text evidence="7">Carbohydrate degradation; 2-deoxy-D-ribose 1-phosphate degradation; D-glyceraldehyde 3-phosphate and acetaldehyde from 2-deoxy-alpha-D-ribose 1-phosphate: step 2/2.</text>
</comment>
<dbReference type="FunFam" id="3.20.20.70:FF:000044">
    <property type="entry name" value="Deoxyribose-phosphate aldolase"/>
    <property type="match status" value="1"/>
</dbReference>
<comment type="subcellular location">
    <subcellularLocation>
        <location evidence="7">Cytoplasm</location>
    </subcellularLocation>
</comment>
<dbReference type="NCBIfam" id="TIGR00126">
    <property type="entry name" value="deoC"/>
    <property type="match status" value="1"/>
</dbReference>
<dbReference type="PIRSF" id="PIRSF001357">
    <property type="entry name" value="DeoC"/>
    <property type="match status" value="1"/>
</dbReference>
<name>A0A974BLG3_SEDHY</name>
<feature type="active site" description="Proton donor/acceptor" evidence="7">
    <location>
        <position position="182"/>
    </location>
</feature>
<comment type="catalytic activity">
    <reaction evidence="5 7">
        <text>2-deoxy-D-ribose 5-phosphate = D-glyceraldehyde 3-phosphate + acetaldehyde</text>
        <dbReference type="Rhea" id="RHEA:12821"/>
        <dbReference type="ChEBI" id="CHEBI:15343"/>
        <dbReference type="ChEBI" id="CHEBI:59776"/>
        <dbReference type="ChEBI" id="CHEBI:62877"/>
        <dbReference type="EC" id="4.1.2.4"/>
    </reaction>
</comment>
<dbReference type="CDD" id="cd00959">
    <property type="entry name" value="DeoC"/>
    <property type="match status" value="1"/>
</dbReference>
<keyword evidence="2 7" id="KW-0963">Cytoplasm</keyword>
<sequence>MDAREILKYVDHTLLKAFATWEDIKLLCDEAIEYKTASVCVPPCYIKKINEVYKDKINICTVIGFPLGYSVTEAKISECAQAVKDGANEIDMVINIADVKNKEYKKVEEEISAIKKVAGNKILKVIIETCYLTEEEKIAMCKAVTDAGADYIKTSTGFGTGGAVLEDIKLFKKYLGESVRIKASGGIKTLEDMETFINEGCSRIGTSSAIKLINDAQR</sequence>
<evidence type="ECO:0000256" key="4">
    <source>
        <dbReference type="ARBA" id="ARBA00023270"/>
    </source>
</evidence>
<comment type="function">
    <text evidence="6 7">Catalyzes a reversible aldol reaction between acetaldehyde and D-glyceraldehyde 3-phosphate to generate 2-deoxy-D-ribose 5-phosphate.</text>
</comment>
<dbReference type="InterPro" id="IPR028581">
    <property type="entry name" value="DeoC_typeI"/>
</dbReference>
<dbReference type="GO" id="GO:0009264">
    <property type="term" value="P:deoxyribonucleotide catabolic process"/>
    <property type="evidence" value="ECO:0007669"/>
    <property type="project" value="UniProtKB-UniRule"/>
</dbReference>
<comment type="similarity">
    <text evidence="1 7">Belongs to the DeoC/FbaB aldolase family. DeoC type 1 subfamily.</text>
</comment>
<dbReference type="InterPro" id="IPR002915">
    <property type="entry name" value="DeoC/FbaB/LacD_aldolase"/>
</dbReference>
<feature type="active site" description="Schiff-base intermediate with acetaldehyde" evidence="7">
    <location>
        <position position="153"/>
    </location>
</feature>
<dbReference type="GO" id="GO:0016052">
    <property type="term" value="P:carbohydrate catabolic process"/>
    <property type="evidence" value="ECO:0007669"/>
    <property type="project" value="TreeGrafter"/>
</dbReference>
<dbReference type="GO" id="GO:0004139">
    <property type="term" value="F:deoxyribose-phosphate aldolase activity"/>
    <property type="evidence" value="ECO:0007669"/>
    <property type="project" value="UniProtKB-UniRule"/>
</dbReference>
<dbReference type="EC" id="4.1.2.4" evidence="7"/>
<dbReference type="InterPro" id="IPR011343">
    <property type="entry name" value="DeoC"/>
</dbReference>
<proteinExistence type="inferred from homology"/>
<accession>A0A974BLG3</accession>
<gene>
    <name evidence="7 8" type="primary">deoC</name>
    <name evidence="8" type="ORF">HZF24_15430</name>
</gene>
<feature type="active site" description="Proton donor/acceptor" evidence="7">
    <location>
        <position position="91"/>
    </location>
</feature>
<dbReference type="Gene3D" id="3.20.20.70">
    <property type="entry name" value="Aldolase class I"/>
    <property type="match status" value="1"/>
</dbReference>
<dbReference type="SMART" id="SM01133">
    <property type="entry name" value="DeoC"/>
    <property type="match status" value="1"/>
</dbReference>
<keyword evidence="4 7" id="KW-0704">Schiff base</keyword>
<dbReference type="InterPro" id="IPR013785">
    <property type="entry name" value="Aldolase_TIM"/>
</dbReference>
<dbReference type="AlphaFoldDB" id="A0A974BLG3"/>
<keyword evidence="3 7" id="KW-0456">Lyase</keyword>
<evidence type="ECO:0000256" key="3">
    <source>
        <dbReference type="ARBA" id="ARBA00023239"/>
    </source>
</evidence>